<sequence>MREWNWCGGLEGEDDDGGRDHEGKGWTMTDNMKVAGVMVAGREEGDYGGKGVCGLAAVATEIVSGGVVMMMMMAGEVSVEVVHETSQGKTKNIYHVINVLMNWRLRRRRGNGA</sequence>
<evidence type="ECO:0000313" key="2">
    <source>
        <dbReference type="EMBL" id="KAK4298879.1"/>
    </source>
</evidence>
<gene>
    <name evidence="2" type="ORF">Pmani_028804</name>
</gene>
<dbReference type="AlphaFoldDB" id="A0AAE1TXM7"/>
<evidence type="ECO:0000256" key="1">
    <source>
        <dbReference type="SAM" id="MobiDB-lite"/>
    </source>
</evidence>
<dbReference type="Proteomes" id="UP001292094">
    <property type="component" value="Unassembled WGS sequence"/>
</dbReference>
<reference evidence="2" key="1">
    <citation type="submission" date="2023-11" db="EMBL/GenBank/DDBJ databases">
        <title>Genome assemblies of two species of porcelain crab, Petrolisthes cinctipes and Petrolisthes manimaculis (Anomura: Porcellanidae).</title>
        <authorList>
            <person name="Angst P."/>
        </authorList>
    </citation>
    <scope>NUCLEOTIDE SEQUENCE</scope>
    <source>
        <strain evidence="2">PB745_02</strain>
        <tissue evidence="2">Gill</tissue>
    </source>
</reference>
<proteinExistence type="predicted"/>
<evidence type="ECO:0000313" key="3">
    <source>
        <dbReference type="Proteomes" id="UP001292094"/>
    </source>
</evidence>
<protein>
    <submittedName>
        <fullName evidence="2">Uncharacterized protein</fullName>
    </submittedName>
</protein>
<comment type="caution">
    <text evidence="2">The sequence shown here is derived from an EMBL/GenBank/DDBJ whole genome shotgun (WGS) entry which is preliminary data.</text>
</comment>
<organism evidence="2 3">
    <name type="scientific">Petrolisthes manimaculis</name>
    <dbReference type="NCBI Taxonomy" id="1843537"/>
    <lineage>
        <taxon>Eukaryota</taxon>
        <taxon>Metazoa</taxon>
        <taxon>Ecdysozoa</taxon>
        <taxon>Arthropoda</taxon>
        <taxon>Crustacea</taxon>
        <taxon>Multicrustacea</taxon>
        <taxon>Malacostraca</taxon>
        <taxon>Eumalacostraca</taxon>
        <taxon>Eucarida</taxon>
        <taxon>Decapoda</taxon>
        <taxon>Pleocyemata</taxon>
        <taxon>Anomura</taxon>
        <taxon>Galatheoidea</taxon>
        <taxon>Porcellanidae</taxon>
        <taxon>Petrolisthes</taxon>
    </lineage>
</organism>
<dbReference type="EMBL" id="JAWZYT010003351">
    <property type="protein sequence ID" value="KAK4298879.1"/>
    <property type="molecule type" value="Genomic_DNA"/>
</dbReference>
<keyword evidence="3" id="KW-1185">Reference proteome</keyword>
<feature type="region of interest" description="Disordered" evidence="1">
    <location>
        <begin position="1"/>
        <end position="26"/>
    </location>
</feature>
<accession>A0AAE1TXM7</accession>
<name>A0AAE1TXM7_9EUCA</name>